<gene>
    <name evidence="1" type="ORF">LX77_01648</name>
</gene>
<sequence length="69" mass="8053">MKCKIERLNALKINILMWTTRNLSFLNDVITLFNFLKHSASTDGLEFYNIGNQCFYMFFGSFETIGLMS</sequence>
<dbReference type="AlphaFoldDB" id="A0A1A7QWW0"/>
<evidence type="ECO:0000313" key="1">
    <source>
        <dbReference type="EMBL" id="RAJ25345.1"/>
    </source>
</evidence>
<keyword evidence="2" id="KW-1185">Reference proteome</keyword>
<dbReference type="Proteomes" id="UP000248987">
    <property type="component" value="Unassembled WGS sequence"/>
</dbReference>
<organism evidence="1 2">
    <name type="scientific">Gelidibacter algens</name>
    <dbReference type="NCBI Taxonomy" id="49280"/>
    <lineage>
        <taxon>Bacteria</taxon>
        <taxon>Pseudomonadati</taxon>
        <taxon>Bacteroidota</taxon>
        <taxon>Flavobacteriia</taxon>
        <taxon>Flavobacteriales</taxon>
        <taxon>Flavobacteriaceae</taxon>
        <taxon>Gelidibacter</taxon>
    </lineage>
</organism>
<evidence type="ECO:0000313" key="2">
    <source>
        <dbReference type="Proteomes" id="UP000248987"/>
    </source>
</evidence>
<comment type="caution">
    <text evidence="1">The sequence shown here is derived from an EMBL/GenBank/DDBJ whole genome shotgun (WGS) entry which is preliminary data.</text>
</comment>
<proteinExistence type="predicted"/>
<reference evidence="1 2" key="1">
    <citation type="submission" date="2018-06" db="EMBL/GenBank/DDBJ databases">
        <title>Genomic Encyclopedia of Archaeal and Bacterial Type Strains, Phase II (KMG-II): from individual species to whole genera.</title>
        <authorList>
            <person name="Goeker M."/>
        </authorList>
    </citation>
    <scope>NUCLEOTIDE SEQUENCE [LARGE SCALE GENOMIC DNA]</scope>
    <source>
        <strain evidence="1 2">DSM 12408</strain>
    </source>
</reference>
<accession>A0A1A7QWW0</accession>
<dbReference type="EMBL" id="QLLQ01000004">
    <property type="protein sequence ID" value="RAJ25345.1"/>
    <property type="molecule type" value="Genomic_DNA"/>
</dbReference>
<protein>
    <submittedName>
        <fullName evidence="1">Uncharacterized protein</fullName>
    </submittedName>
</protein>
<name>A0A1A7QWW0_9FLAO</name>